<evidence type="ECO:0000256" key="2">
    <source>
        <dbReference type="SAM" id="MobiDB-lite"/>
    </source>
</evidence>
<feature type="region of interest" description="Disordered" evidence="2">
    <location>
        <begin position="357"/>
        <end position="379"/>
    </location>
</feature>
<name>A0A5J5DJF0_9PERO</name>
<gene>
    <name evidence="3" type="ORF">FQN60_009426</name>
</gene>
<dbReference type="PANTHER" id="PTHR34831">
    <property type="entry name" value="MIGRATION AND INVASION-INHIBITORY PROTEIN"/>
    <property type="match status" value="1"/>
</dbReference>
<evidence type="ECO:0000313" key="4">
    <source>
        <dbReference type="Proteomes" id="UP000327493"/>
    </source>
</evidence>
<dbReference type="InterPro" id="IPR031466">
    <property type="entry name" value="MIIP"/>
</dbReference>
<dbReference type="AlphaFoldDB" id="A0A5J5DJF0"/>
<evidence type="ECO:0000256" key="1">
    <source>
        <dbReference type="SAM" id="Coils"/>
    </source>
</evidence>
<protein>
    <submittedName>
        <fullName evidence="3">Uncharacterized protein</fullName>
    </submittedName>
</protein>
<organism evidence="3 4">
    <name type="scientific">Etheostoma spectabile</name>
    <name type="common">orangethroat darter</name>
    <dbReference type="NCBI Taxonomy" id="54343"/>
    <lineage>
        <taxon>Eukaryota</taxon>
        <taxon>Metazoa</taxon>
        <taxon>Chordata</taxon>
        <taxon>Craniata</taxon>
        <taxon>Vertebrata</taxon>
        <taxon>Euteleostomi</taxon>
        <taxon>Actinopterygii</taxon>
        <taxon>Neopterygii</taxon>
        <taxon>Teleostei</taxon>
        <taxon>Neoteleostei</taxon>
        <taxon>Acanthomorphata</taxon>
        <taxon>Eupercaria</taxon>
        <taxon>Perciformes</taxon>
        <taxon>Percoidei</taxon>
        <taxon>Percidae</taxon>
        <taxon>Etheostomatinae</taxon>
        <taxon>Etheostoma</taxon>
    </lineage>
</organism>
<comment type="caution">
    <text evidence="3">The sequence shown here is derived from an EMBL/GenBank/DDBJ whole genome shotgun (WGS) entry which is preliminary data.</text>
</comment>
<keyword evidence="1" id="KW-0175">Coiled coil</keyword>
<proteinExistence type="predicted"/>
<dbReference type="PANTHER" id="PTHR34831:SF1">
    <property type="entry name" value="MIGRATION AND INVASION-INHIBITORY PROTEIN"/>
    <property type="match status" value="1"/>
</dbReference>
<reference evidence="3 4" key="1">
    <citation type="submission" date="2019-08" db="EMBL/GenBank/DDBJ databases">
        <title>A chromosome-level genome assembly, high-density linkage maps, and genome scans reveal the genomic architecture of hybrid incompatibilities underlying speciation via character displacement in darters (Percidae: Etheostominae).</title>
        <authorList>
            <person name="Moran R.L."/>
            <person name="Catchen J.M."/>
            <person name="Fuller R.C."/>
        </authorList>
    </citation>
    <scope>NUCLEOTIDE SEQUENCE [LARGE SCALE GENOMIC DNA]</scope>
    <source>
        <strain evidence="3">EspeVRDwgs_2016</strain>
        <tissue evidence="3">Muscle</tissue>
    </source>
</reference>
<dbReference type="Pfam" id="PF15734">
    <property type="entry name" value="MIIP"/>
    <property type="match status" value="1"/>
</dbReference>
<feature type="compositionally biased region" description="Polar residues" evidence="2">
    <location>
        <begin position="64"/>
        <end position="74"/>
    </location>
</feature>
<feature type="coiled-coil region" evidence="1">
    <location>
        <begin position="412"/>
        <end position="439"/>
    </location>
</feature>
<feature type="region of interest" description="Disordered" evidence="2">
    <location>
        <begin position="234"/>
        <end position="308"/>
    </location>
</feature>
<sequence>MENEEKHFFEIKVFKKMKSARNTFFRSKPRENVQLTTGQDLSDAVKLESSVSKSVSPCPEEASHTASIHSSQDNKAAEKSGLTSVPLELLDVADKDITPECVTDKLMKDNLVTEIGSTGSDSRFININLTKPGSPFPGKGPFIPSQENNRVVCVTGFTVGTQTSCDPVRTDEKPLNLIGVFPKACWEETVVTQKHSDCESKEDRLTNGHTIKVHEKKLPWWSCFSKLLKKKVHPVSGEQMDETVPLSPNKVSSGLSSSPQDTEQGVTVASDTETSETQAEKSNRISPYCKRKKEDDQTASAQDQAVHTKRSSLPQRIWLFCCRQNCCFRRRTLGSHGAGEHHQHCVKVSRVVAVPLHSSSSHAGPEPSGGSQPSRPCTRTRATAACSSSATLGLLQPLAHQQLNKMSSTERMHILRERNKVLLNQLKQHREKLERLRGCSQSRKREREDEAEARRDQAEILTLTGGDRGPARAALSKPTVRFAADTCDRHTGLQGTVPIPFLTSKHRGEAVEHTTPSGLIKDSNRHTLVHSRLQDTGPVSTKSCLVNNSNEQREVRRQVTFQSDECEEISASDRHHLQPLLGYDWIAGVLDAEDSLIERSDEFFNDLRMFRSLNKDKCVHSPQAEFPEENHSVLLTDKDGPDANTNTHQCTFSYRINSRLFPVPLHSQECCPVCKEHKSSHPHTTAEPALIRVSIPRSTLLPPYKYKAHRRCSFDPSDSLGLPSHCLSGWSNTGQITLPPPSSLDLRSTLNIKSSTGSHNKELENSSAHKVSSNQISDPISNVSRLAPHNFQHFSSKRKLGSTFYPLC</sequence>
<feature type="compositionally biased region" description="Polar residues" evidence="2">
    <location>
        <begin position="249"/>
        <end position="277"/>
    </location>
</feature>
<dbReference type="GO" id="GO:0010972">
    <property type="term" value="P:negative regulation of G2/M transition of mitotic cell cycle"/>
    <property type="evidence" value="ECO:0007669"/>
    <property type="project" value="InterPro"/>
</dbReference>
<feature type="region of interest" description="Disordered" evidence="2">
    <location>
        <begin position="753"/>
        <end position="775"/>
    </location>
</feature>
<dbReference type="EMBL" id="VOFY01000004">
    <property type="protein sequence ID" value="KAA8593310.1"/>
    <property type="molecule type" value="Genomic_DNA"/>
</dbReference>
<dbReference type="Proteomes" id="UP000327493">
    <property type="component" value="Chromosome 4"/>
</dbReference>
<dbReference type="GO" id="GO:0030336">
    <property type="term" value="P:negative regulation of cell migration"/>
    <property type="evidence" value="ECO:0007669"/>
    <property type="project" value="InterPro"/>
</dbReference>
<feature type="compositionally biased region" description="Polar residues" evidence="2">
    <location>
        <begin position="765"/>
        <end position="775"/>
    </location>
</feature>
<evidence type="ECO:0000313" key="3">
    <source>
        <dbReference type="EMBL" id="KAA8593310.1"/>
    </source>
</evidence>
<accession>A0A5J5DJF0</accession>
<feature type="region of interest" description="Disordered" evidence="2">
    <location>
        <begin position="50"/>
        <end position="80"/>
    </location>
</feature>
<keyword evidence="4" id="KW-1185">Reference proteome</keyword>